<dbReference type="AlphaFoldDB" id="L7KNX9"/>
<dbReference type="InterPro" id="IPR021145">
    <property type="entry name" value="Portal_protein_SPP1_Gp6-like"/>
</dbReference>
<dbReference type="Proteomes" id="UP000010988">
    <property type="component" value="Unassembled WGS sequence"/>
</dbReference>
<dbReference type="Pfam" id="PF05133">
    <property type="entry name" value="SPP1_portal"/>
    <property type="match status" value="1"/>
</dbReference>
<gene>
    <name evidence="2" type="ORF">GOACH_22_00080</name>
</gene>
<dbReference type="STRING" id="1220583.GOACH_22_00080"/>
<evidence type="ECO:0000313" key="3">
    <source>
        <dbReference type="Proteomes" id="UP000010988"/>
    </source>
</evidence>
<feature type="region of interest" description="Disordered" evidence="1">
    <location>
        <begin position="424"/>
        <end position="447"/>
    </location>
</feature>
<reference evidence="2 3" key="1">
    <citation type="submission" date="2012-12" db="EMBL/GenBank/DDBJ databases">
        <title>Whole genome shotgun sequence of Gordonia aichiensis NBRC 108223.</title>
        <authorList>
            <person name="Isaki-Nakamura S."/>
            <person name="Hosoyama A."/>
            <person name="Tsuchikane K."/>
            <person name="Ando Y."/>
            <person name="Baba S."/>
            <person name="Ohji S."/>
            <person name="Hamada M."/>
            <person name="Tamura T."/>
            <person name="Yamazoe A."/>
            <person name="Yamazaki S."/>
            <person name="Fujita N."/>
        </authorList>
    </citation>
    <scope>NUCLEOTIDE SEQUENCE [LARGE SCALE GENOMIC DNA]</scope>
    <source>
        <strain evidence="2 3">NBRC 108223</strain>
    </source>
</reference>
<accession>L7KNX9</accession>
<sequence>MNEPTNHELAQALDVRAAKLHELELYYRARQPLAFLAPEAKKALGSRFGILGVNFARLAVVSIAERLRVSGFTDTAGNRDTAAWERWLRCDLDQLAPTVHREALALGEGHVIVWADDRGRARATVESSHQVSAYRDSGSGEVLGAVKRWEDLDPSGVARQTNYVVFRRDRIEHLVSDGASITAAKTVRVVDNPLEVVPVVPFVNADRVMDVHGVSEIEDLIPLLDSLNKVVSDMLVASEFFARPRRWATGIELEEVPVLDDNGQPVTEDGEVVTEAANPYPDGDRMMISEAPESKFGQLDGADLTAYREAVDILAEQIRAVSALPPHYTGTVTGNPSSADGIRAAEASLTARAEAKQATFGRSWETVAKLMASIDTGTEVSEHTPRVVWADPATRSAAQEADATTKLYAAGLLTQEEARERLGITNPAAGPTPAPIENTDNVTEDAA</sequence>
<name>L7KNX9_9ACTN</name>
<dbReference type="eggNOG" id="ENOG502Z7TR">
    <property type="taxonomic scope" value="Bacteria"/>
</dbReference>
<evidence type="ECO:0000256" key="1">
    <source>
        <dbReference type="SAM" id="MobiDB-lite"/>
    </source>
</evidence>
<keyword evidence="3" id="KW-1185">Reference proteome</keyword>
<dbReference type="RefSeq" id="WP_005177655.1">
    <property type="nucleotide sequence ID" value="NZ_BANR01000022.1"/>
</dbReference>
<dbReference type="EMBL" id="BANR01000022">
    <property type="protein sequence ID" value="GAC50211.1"/>
    <property type="molecule type" value="Genomic_DNA"/>
</dbReference>
<evidence type="ECO:0000313" key="2">
    <source>
        <dbReference type="EMBL" id="GAC50211.1"/>
    </source>
</evidence>
<comment type="caution">
    <text evidence="2">The sequence shown here is derived from an EMBL/GenBank/DDBJ whole genome shotgun (WGS) entry which is preliminary data.</text>
</comment>
<protein>
    <recommendedName>
        <fullName evidence="4">Phage portal protein</fullName>
    </recommendedName>
</protein>
<dbReference type="OrthoDB" id="1780383at2"/>
<proteinExistence type="predicted"/>
<evidence type="ECO:0008006" key="4">
    <source>
        <dbReference type="Google" id="ProtNLM"/>
    </source>
</evidence>
<organism evidence="2 3">
    <name type="scientific">Gordonia aichiensis NBRC 108223</name>
    <dbReference type="NCBI Taxonomy" id="1220583"/>
    <lineage>
        <taxon>Bacteria</taxon>
        <taxon>Bacillati</taxon>
        <taxon>Actinomycetota</taxon>
        <taxon>Actinomycetes</taxon>
        <taxon>Mycobacteriales</taxon>
        <taxon>Gordoniaceae</taxon>
        <taxon>Gordonia</taxon>
    </lineage>
</organism>